<keyword evidence="6" id="KW-0175">Coiled coil</keyword>
<reference evidence="11" key="1">
    <citation type="submission" date="2016-11" db="UniProtKB">
        <authorList>
            <consortium name="WormBaseParasite"/>
        </authorList>
    </citation>
    <scope>IDENTIFICATION</scope>
</reference>
<dbReference type="PANTHER" id="PTHR13992:SF39">
    <property type="entry name" value="SMRTER, ISOFORM G"/>
    <property type="match status" value="1"/>
</dbReference>
<keyword evidence="5 8" id="KW-0472">Membrane</keyword>
<dbReference type="GO" id="GO:0032991">
    <property type="term" value="C:protein-containing complex"/>
    <property type="evidence" value="ECO:0007669"/>
    <property type="project" value="UniProtKB-ARBA"/>
</dbReference>
<feature type="region of interest" description="Disordered" evidence="7">
    <location>
        <begin position="837"/>
        <end position="874"/>
    </location>
</feature>
<evidence type="ECO:0000256" key="3">
    <source>
        <dbReference type="ARBA" id="ARBA00022692"/>
    </source>
</evidence>
<feature type="compositionally biased region" description="Basic residues" evidence="7">
    <location>
        <begin position="777"/>
        <end position="792"/>
    </location>
</feature>
<feature type="compositionally biased region" description="Low complexity" evidence="7">
    <location>
        <begin position="400"/>
        <end position="409"/>
    </location>
</feature>
<dbReference type="PANTHER" id="PTHR13992">
    <property type="entry name" value="NUCLEAR RECEPTOR CO-REPRESSOR RELATED NCOR"/>
    <property type="match status" value="1"/>
</dbReference>
<feature type="transmembrane region" description="Helical" evidence="8">
    <location>
        <begin position="1262"/>
        <end position="1282"/>
    </location>
</feature>
<dbReference type="GO" id="GO:0000785">
    <property type="term" value="C:chromatin"/>
    <property type="evidence" value="ECO:0007669"/>
    <property type="project" value="TreeGrafter"/>
</dbReference>
<keyword evidence="3 8" id="KW-0812">Transmembrane</keyword>
<feature type="region of interest" description="Disordered" evidence="7">
    <location>
        <begin position="381"/>
        <end position="514"/>
    </location>
</feature>
<dbReference type="GO" id="GO:0006357">
    <property type="term" value="P:regulation of transcription by RNA polymerase II"/>
    <property type="evidence" value="ECO:0007669"/>
    <property type="project" value="TreeGrafter"/>
</dbReference>
<feature type="compositionally biased region" description="Low complexity" evidence="7">
    <location>
        <begin position="837"/>
        <end position="847"/>
    </location>
</feature>
<feature type="compositionally biased region" description="Low complexity" evidence="7">
    <location>
        <begin position="422"/>
        <end position="440"/>
    </location>
</feature>
<evidence type="ECO:0000256" key="5">
    <source>
        <dbReference type="ARBA" id="ARBA00023136"/>
    </source>
</evidence>
<dbReference type="Proteomes" id="UP000095280">
    <property type="component" value="Unplaced"/>
</dbReference>
<feature type="transmembrane region" description="Helical" evidence="8">
    <location>
        <begin position="1108"/>
        <end position="1128"/>
    </location>
</feature>
<keyword evidence="10" id="KW-1185">Reference proteome</keyword>
<feature type="transmembrane region" description="Helical" evidence="8">
    <location>
        <begin position="1230"/>
        <end position="1255"/>
    </location>
</feature>
<feature type="coiled-coil region" evidence="6">
    <location>
        <begin position="226"/>
        <end position="253"/>
    </location>
</feature>
<feature type="compositionally biased region" description="Low complexity" evidence="7">
    <location>
        <begin position="452"/>
        <end position="486"/>
    </location>
</feature>
<evidence type="ECO:0000256" key="2">
    <source>
        <dbReference type="ARBA" id="ARBA00010097"/>
    </source>
</evidence>
<evidence type="ECO:0000256" key="7">
    <source>
        <dbReference type="SAM" id="MobiDB-lite"/>
    </source>
</evidence>
<feature type="transmembrane region" description="Helical" evidence="8">
    <location>
        <begin position="954"/>
        <end position="975"/>
    </location>
</feature>
<dbReference type="InterPro" id="IPR013057">
    <property type="entry name" value="AA_transpt_TM"/>
</dbReference>
<feature type="transmembrane region" description="Helical" evidence="8">
    <location>
        <begin position="995"/>
        <end position="1015"/>
    </location>
</feature>
<feature type="transmembrane region" description="Helical" evidence="8">
    <location>
        <begin position="1073"/>
        <end position="1096"/>
    </location>
</feature>
<dbReference type="PROSITE" id="PS51293">
    <property type="entry name" value="SANT"/>
    <property type="match status" value="1"/>
</dbReference>
<dbReference type="InterPro" id="IPR001005">
    <property type="entry name" value="SANT/Myb"/>
</dbReference>
<evidence type="ECO:0000256" key="8">
    <source>
        <dbReference type="SAM" id="Phobius"/>
    </source>
</evidence>
<dbReference type="SMART" id="SM00717">
    <property type="entry name" value="SANT"/>
    <property type="match status" value="1"/>
</dbReference>
<name>A0A1I8H9E0_9PLAT</name>
<dbReference type="GO" id="GO:0016020">
    <property type="term" value="C:membrane"/>
    <property type="evidence" value="ECO:0007669"/>
    <property type="project" value="UniProtKB-SubCell"/>
</dbReference>
<organism evidence="10 11">
    <name type="scientific">Macrostomum lignano</name>
    <dbReference type="NCBI Taxonomy" id="282301"/>
    <lineage>
        <taxon>Eukaryota</taxon>
        <taxon>Metazoa</taxon>
        <taxon>Spiralia</taxon>
        <taxon>Lophotrochozoa</taxon>
        <taxon>Platyhelminthes</taxon>
        <taxon>Rhabditophora</taxon>
        <taxon>Macrostomorpha</taxon>
        <taxon>Macrostomida</taxon>
        <taxon>Macrostomidae</taxon>
        <taxon>Macrostomum</taxon>
    </lineage>
</organism>
<feature type="region of interest" description="Disordered" evidence="7">
    <location>
        <begin position="528"/>
        <end position="820"/>
    </location>
</feature>
<evidence type="ECO:0000256" key="6">
    <source>
        <dbReference type="SAM" id="Coils"/>
    </source>
</evidence>
<feature type="compositionally biased region" description="Pro residues" evidence="7">
    <location>
        <begin position="705"/>
        <end position="717"/>
    </location>
</feature>
<dbReference type="InterPro" id="IPR009057">
    <property type="entry name" value="Homeodomain-like_sf"/>
</dbReference>
<feature type="compositionally biased region" description="Low complexity" evidence="7">
    <location>
        <begin position="802"/>
        <end position="820"/>
    </location>
</feature>
<evidence type="ECO:0000259" key="9">
    <source>
        <dbReference type="PROSITE" id="PS51293"/>
    </source>
</evidence>
<dbReference type="InterPro" id="IPR017884">
    <property type="entry name" value="SANT_dom"/>
</dbReference>
<feature type="compositionally biased region" description="Low complexity" evidence="7">
    <location>
        <begin position="582"/>
        <end position="594"/>
    </location>
</feature>
<feature type="compositionally biased region" description="Pro residues" evidence="7">
    <location>
        <begin position="606"/>
        <end position="627"/>
    </location>
</feature>
<feature type="transmembrane region" description="Helical" evidence="8">
    <location>
        <begin position="1027"/>
        <end position="1045"/>
    </location>
</feature>
<accession>A0A1I8H9E0</accession>
<feature type="compositionally biased region" description="Basic and acidic residues" evidence="7">
    <location>
        <begin position="746"/>
        <end position="755"/>
    </location>
</feature>
<feature type="compositionally biased region" description="Low complexity" evidence="7">
    <location>
        <begin position="680"/>
        <end position="698"/>
    </location>
</feature>
<feature type="compositionally biased region" description="Pro residues" evidence="7">
    <location>
        <begin position="441"/>
        <end position="451"/>
    </location>
</feature>
<feature type="region of interest" description="Disordered" evidence="7">
    <location>
        <begin position="1344"/>
        <end position="1453"/>
    </location>
</feature>
<evidence type="ECO:0000256" key="1">
    <source>
        <dbReference type="ARBA" id="ARBA00004370"/>
    </source>
</evidence>
<dbReference type="Pfam" id="PF01490">
    <property type="entry name" value="Aa_trans"/>
    <property type="match status" value="1"/>
</dbReference>
<keyword evidence="4 8" id="KW-1133">Transmembrane helix</keyword>
<feature type="compositionally biased region" description="Polar residues" evidence="7">
    <location>
        <begin position="556"/>
        <end position="572"/>
    </location>
</feature>
<evidence type="ECO:0000313" key="11">
    <source>
        <dbReference type="WBParaSite" id="maker-uti_cns_0005140-snap-gene-0.2-mRNA-1"/>
    </source>
</evidence>
<feature type="region of interest" description="Disordered" evidence="7">
    <location>
        <begin position="1"/>
        <end position="25"/>
    </location>
</feature>
<feature type="compositionally biased region" description="Polar residues" evidence="7">
    <location>
        <begin position="854"/>
        <end position="863"/>
    </location>
</feature>
<dbReference type="InterPro" id="IPR051571">
    <property type="entry name" value="N-CoR_corepressor"/>
</dbReference>
<comment type="similarity">
    <text evidence="2">Belongs to the N-CoR nuclear receptor corepressors family.</text>
</comment>
<protein>
    <submittedName>
        <fullName evidence="11">SANT domain-containing protein</fullName>
    </submittedName>
</protein>
<dbReference type="WBParaSite" id="maker-uti_cns_0005140-snap-gene-0.2-mRNA-1">
    <property type="protein sequence ID" value="maker-uti_cns_0005140-snap-gene-0.2-mRNA-1"/>
    <property type="gene ID" value="maker-uti_cns_0005140-snap-gene-0.2"/>
</dbReference>
<feature type="domain" description="SANT" evidence="9">
    <location>
        <begin position="290"/>
        <end position="341"/>
    </location>
</feature>
<dbReference type="Gene3D" id="1.10.10.60">
    <property type="entry name" value="Homeodomain-like"/>
    <property type="match status" value="1"/>
</dbReference>
<sequence length="1498" mass="161597">VEAISPAPEDARNEQKLQKEKNDVGQKLINIESEIKSTVDQLAAKTSELEKLQLKARQGETEEGRRREEEELAQRLVNPFAAVLADNRRKARDSHRQIAETAGRGLLDRPDRGGPDSFFRVLPLYNQPSDVPAIRDQELRHQEFKPRLIHHIRRLVLANAHRERHLRENYDQLQRQWTRRLERLGNSAKRKQRDAKSRDYFEKYFPEVRKSREEKERMERFYAQPAARSEAEVNEMVDTIKNAREEEERMKSLAVLPPMLLPPWERRRLVANSNGLVRGDPVQLWNADQDLSFRWLPHERATFKEKFLLYGKNFGAIAAFLENKSVPDCVQFYYLTKKKEAYKQLYKKHNIRRRKVIEANRTGGGASSAAPAAAAPASAANPTVAVSNADGTNSEPSVPPQSSQQESPPSSTPPLPPPPPQQQQQQQQQPPQQQAKQTPHSTPPHRSPLRPPSASRQSSSPLAPTATLNPPSAAAAAAASSSPGGNSSLGGRLTALSPMPAASMGASVAEESPQKSIKDLINITIEKNLTTVSGPPPPASQQLPASLIVSRPYPVQQPSQPASVVRNSSSSPKMPMNRFDYSASAAQQQAAAAADMMRHRQKQQQQPPPPLVKTAPPPHPPPPPPFSPASGGGGGSDQAANTRAIIQENFLAAQRLGGPGAPPHGGMPVSPSQHHHHQQQQRQQHPMHPSSSQHQSMMYEMVPQSLPPPPPPPPPPQLMSQSDYFAAQAEQKYREEVEPFTFRGRAMSDAERTRTSSEASQLYHHQNPHPQQQKQPQHPHHHHHHHHHHHNPHQQQAVHHLSATAAASDSPASGQSNASANSNSAAAAAVDGSNGISAGAASAASSAPPKPNSTGETAPSAKNSGGGSEASSPGDLQIDLEEAAAAEANIVGVTVLAMPFCFAQCGFLLAGLLLILVSLATLKSSRMLLTCALATKQNSFEFLAHYLYGPMGKLIVEFSMIGLSLGTLVAFHIIVGDLCPQVVAALLGSDPASLPNLRGVVMTAFAAGVILPLSLMRDPASLARISFVSLSCYAGFLLHLIGLTLQQKISELLNPALKNPYEAPYNWFRPSGLFYALPIMCLAFSCQTQLFLLYDSLSQPSIKTVQKILTLSVGAIGYVACNASHPVIHGDLTAMYPSTPLCNLVRLFLVMSIAVSFPVIIYPCRVSVFSLFYLRQTGLSDTPSGGLGDIIGGQVSVGGVIPETQFRGITVAIVVGTLAGGLLLPNVEFVLGITGALTGSVICYILPASFSLTVFKSSGRTAAAAILAVGLLALSVSTLAVLTKQSENFAANVPAVGGAGHGHPRLQPPPMDMPERQVKAEMPPLAKHNWKRARSTVTMTTVQLKKGNRQEQQQPLPLGASQEPSSVERRQRRPLQRRAAQDEAGQHRPGQQEVRHGQAEQAGHRQRTHRIPAEPAGHLALHVRLPGGGGRRSGDGAALIGGKGEPLDADKQRAEPAAAEVPEASAAEVVADDVQPGAEAGGLLQAASGPAVHQVWHI</sequence>
<dbReference type="GO" id="GO:0005654">
    <property type="term" value="C:nucleoplasm"/>
    <property type="evidence" value="ECO:0007669"/>
    <property type="project" value="UniProtKB-ARBA"/>
</dbReference>
<comment type="subcellular location">
    <subcellularLocation>
        <location evidence="1">Membrane</location>
    </subcellularLocation>
</comment>
<dbReference type="SUPFAM" id="SSF46689">
    <property type="entry name" value="Homeodomain-like"/>
    <property type="match status" value="1"/>
</dbReference>
<proteinExistence type="inferred from homology"/>
<feature type="compositionally biased region" description="Low complexity" evidence="7">
    <location>
        <begin position="764"/>
        <end position="776"/>
    </location>
</feature>
<evidence type="ECO:0000313" key="10">
    <source>
        <dbReference type="Proteomes" id="UP000095280"/>
    </source>
</evidence>
<feature type="compositionally biased region" description="Basic and acidic residues" evidence="7">
    <location>
        <begin position="9"/>
        <end position="24"/>
    </location>
</feature>
<feature type="compositionally biased region" description="Pro residues" evidence="7">
    <location>
        <begin position="410"/>
        <end position="421"/>
    </location>
</feature>
<feature type="transmembrane region" description="Helical" evidence="8">
    <location>
        <begin position="896"/>
        <end position="919"/>
    </location>
</feature>
<evidence type="ECO:0000256" key="4">
    <source>
        <dbReference type="ARBA" id="ARBA00022989"/>
    </source>
</evidence>
<feature type="transmembrane region" description="Helical" evidence="8">
    <location>
        <begin position="1148"/>
        <end position="1174"/>
    </location>
</feature>